<proteinExistence type="predicted"/>
<name>A0AAD7J3B1_9AGAR</name>
<evidence type="ECO:0000313" key="2">
    <source>
        <dbReference type="Proteomes" id="UP001215598"/>
    </source>
</evidence>
<accession>A0AAD7J3B1</accession>
<dbReference type="Proteomes" id="UP001215598">
    <property type="component" value="Unassembled WGS sequence"/>
</dbReference>
<protein>
    <recommendedName>
        <fullName evidence="3">Actin-like ATPase domain-containing protein</fullName>
    </recommendedName>
</protein>
<dbReference type="AlphaFoldDB" id="A0AAD7J3B1"/>
<sequence>MAPKIAFTGPAPKLILGIDIGTTFSGMSFCLLEPGKLPEILPVTRFPAQDHIGGDSKVPSIIYYDASGRARAFGAEALQESVVEQAEEEGWQKAEWFKLHLRPTGAAIREDSVPPLPANKNALDVFTDFLRYLFGCAKAYIVDRYPNGNARWIGLESTIEYVLTHPNGWSGEQQSKMRSAAIIAGLIPNTLADSERIHFVTEGEASLNFCITNGLATDPLRLGKGIIIVDAGGGTVDITAYRQVTTPKGDSFEEIARPQCLFEGAIFVSERAHDYLKCKLQGSKYQEDATHITKCFDKNTKLRFRSTDAWSYIQFGRPSDKSEEFNITSGRMKLASDIVAGFFKPSLDAILRSVTTQCETSEVPISSVLLVGGFAASEWLHSELKKHLNSQNLEVFRPDSHVNKAVADGAISFYLEARVSARISKHTYGIEIITPYTSTNAEHVTRAGTAFTDVSGVLMVPKKFSAILDKDTRVSATKEFCQSYHQRAHDAASLRAVSLGVLHYQGEDKNPRWTDIESENFPVLCTINADTSEMAKTLEPQQGQSGTYYRIDFDVVLSFGLTELKAQIAWIENGVEKRGPAQLAY</sequence>
<dbReference type="EMBL" id="JARKIB010000049">
    <property type="protein sequence ID" value="KAJ7755461.1"/>
    <property type="molecule type" value="Genomic_DNA"/>
</dbReference>
<dbReference type="PANTHER" id="PTHR14187:SF5">
    <property type="entry name" value="HEAT SHOCK 70 KDA PROTEIN 12A"/>
    <property type="match status" value="1"/>
</dbReference>
<dbReference type="CDD" id="cd10170">
    <property type="entry name" value="ASKHA_NBD_HSP70"/>
    <property type="match status" value="1"/>
</dbReference>
<gene>
    <name evidence="1" type="ORF">B0H16DRAFT_715359</name>
</gene>
<evidence type="ECO:0008006" key="3">
    <source>
        <dbReference type="Google" id="ProtNLM"/>
    </source>
</evidence>
<dbReference type="SUPFAM" id="SSF53067">
    <property type="entry name" value="Actin-like ATPase domain"/>
    <property type="match status" value="2"/>
</dbReference>
<organism evidence="1 2">
    <name type="scientific">Mycena metata</name>
    <dbReference type="NCBI Taxonomy" id="1033252"/>
    <lineage>
        <taxon>Eukaryota</taxon>
        <taxon>Fungi</taxon>
        <taxon>Dikarya</taxon>
        <taxon>Basidiomycota</taxon>
        <taxon>Agaricomycotina</taxon>
        <taxon>Agaricomycetes</taxon>
        <taxon>Agaricomycetidae</taxon>
        <taxon>Agaricales</taxon>
        <taxon>Marasmiineae</taxon>
        <taxon>Mycenaceae</taxon>
        <taxon>Mycena</taxon>
    </lineage>
</organism>
<dbReference type="InterPro" id="IPR043129">
    <property type="entry name" value="ATPase_NBD"/>
</dbReference>
<reference evidence="1" key="1">
    <citation type="submission" date="2023-03" db="EMBL/GenBank/DDBJ databases">
        <title>Massive genome expansion in bonnet fungi (Mycena s.s.) driven by repeated elements and novel gene families across ecological guilds.</title>
        <authorList>
            <consortium name="Lawrence Berkeley National Laboratory"/>
            <person name="Harder C.B."/>
            <person name="Miyauchi S."/>
            <person name="Viragh M."/>
            <person name="Kuo A."/>
            <person name="Thoen E."/>
            <person name="Andreopoulos B."/>
            <person name="Lu D."/>
            <person name="Skrede I."/>
            <person name="Drula E."/>
            <person name="Henrissat B."/>
            <person name="Morin E."/>
            <person name="Kohler A."/>
            <person name="Barry K."/>
            <person name="LaButti K."/>
            <person name="Morin E."/>
            <person name="Salamov A."/>
            <person name="Lipzen A."/>
            <person name="Mereny Z."/>
            <person name="Hegedus B."/>
            <person name="Baldrian P."/>
            <person name="Stursova M."/>
            <person name="Weitz H."/>
            <person name="Taylor A."/>
            <person name="Grigoriev I.V."/>
            <person name="Nagy L.G."/>
            <person name="Martin F."/>
            <person name="Kauserud H."/>
        </authorList>
    </citation>
    <scope>NUCLEOTIDE SEQUENCE</scope>
    <source>
        <strain evidence="1">CBHHK182m</strain>
    </source>
</reference>
<evidence type="ECO:0000313" key="1">
    <source>
        <dbReference type="EMBL" id="KAJ7755461.1"/>
    </source>
</evidence>
<dbReference type="PANTHER" id="PTHR14187">
    <property type="entry name" value="ALPHA KINASE/ELONGATION FACTOR 2 KINASE"/>
    <property type="match status" value="1"/>
</dbReference>
<comment type="caution">
    <text evidence="1">The sequence shown here is derived from an EMBL/GenBank/DDBJ whole genome shotgun (WGS) entry which is preliminary data.</text>
</comment>
<keyword evidence="2" id="KW-1185">Reference proteome</keyword>
<dbReference type="Gene3D" id="3.30.420.40">
    <property type="match status" value="1"/>
</dbReference>